<evidence type="ECO:0000313" key="10">
    <source>
        <dbReference type="EMBL" id="KIX12515.1"/>
    </source>
</evidence>
<keyword evidence="7" id="KW-0408">Iron</keyword>
<keyword evidence="3" id="KW-0004">4Fe-4S</keyword>
<keyword evidence="11" id="KW-1185">Reference proteome</keyword>
<dbReference type="GO" id="GO:0046872">
    <property type="term" value="F:metal ion binding"/>
    <property type="evidence" value="ECO:0007669"/>
    <property type="project" value="UniProtKB-KW"/>
</dbReference>
<organism evidence="10 11">
    <name type="scientific">Dethiosulfatarculus sandiegensis</name>
    <dbReference type="NCBI Taxonomy" id="1429043"/>
    <lineage>
        <taxon>Bacteria</taxon>
        <taxon>Pseudomonadati</taxon>
        <taxon>Thermodesulfobacteriota</taxon>
        <taxon>Desulfarculia</taxon>
        <taxon>Desulfarculales</taxon>
        <taxon>Desulfarculaceae</taxon>
        <taxon>Dethiosulfatarculus</taxon>
    </lineage>
</organism>
<proteinExistence type="inferred from homology"/>
<dbReference type="AlphaFoldDB" id="A0A0D2JST7"/>
<dbReference type="SUPFAM" id="SSF51905">
    <property type="entry name" value="FAD/NAD(P)-binding domain"/>
    <property type="match status" value="2"/>
</dbReference>
<dbReference type="GO" id="GO:0016491">
    <property type="term" value="F:oxidoreductase activity"/>
    <property type="evidence" value="ECO:0007669"/>
    <property type="project" value="UniProtKB-KW"/>
</dbReference>
<comment type="similarity">
    <text evidence="2">Belongs to the HdrA family.</text>
</comment>
<dbReference type="Gene3D" id="3.30.70.20">
    <property type="match status" value="1"/>
</dbReference>
<accession>A0A0D2JST7</accession>
<evidence type="ECO:0000256" key="5">
    <source>
        <dbReference type="ARBA" id="ARBA00022827"/>
    </source>
</evidence>
<dbReference type="InterPro" id="IPR023753">
    <property type="entry name" value="FAD/NAD-binding_dom"/>
</dbReference>
<dbReference type="RefSeq" id="WP_044350400.1">
    <property type="nucleotide sequence ID" value="NZ_AZAC01000029.1"/>
</dbReference>
<dbReference type="PROSITE" id="PS51379">
    <property type="entry name" value="4FE4S_FER_2"/>
    <property type="match status" value="4"/>
</dbReference>
<reference evidence="10 11" key="1">
    <citation type="submission" date="2013-11" db="EMBL/GenBank/DDBJ databases">
        <title>Metagenomic analysis of a methanogenic consortium involved in long chain n-alkane degradation.</title>
        <authorList>
            <person name="Davidova I.A."/>
            <person name="Callaghan A.V."/>
            <person name="Wawrik B."/>
            <person name="Pruitt S."/>
            <person name="Marks C."/>
            <person name="Duncan K.E."/>
            <person name="Suflita J.M."/>
        </authorList>
    </citation>
    <scope>NUCLEOTIDE SEQUENCE [LARGE SCALE GENOMIC DNA]</scope>
    <source>
        <strain evidence="10 11">SPR</strain>
    </source>
</reference>
<dbReference type="PROSITE" id="PS00198">
    <property type="entry name" value="4FE4S_FER_1"/>
    <property type="match status" value="2"/>
</dbReference>
<feature type="domain" description="4Fe-4S ferredoxin-type" evidence="9">
    <location>
        <begin position="105"/>
        <end position="135"/>
    </location>
</feature>
<dbReference type="EMBL" id="AZAC01000029">
    <property type="protein sequence ID" value="KIX12515.1"/>
    <property type="molecule type" value="Genomic_DNA"/>
</dbReference>
<dbReference type="Proteomes" id="UP000032233">
    <property type="component" value="Unassembled WGS sequence"/>
</dbReference>
<feature type="domain" description="4Fe-4S ferredoxin-type" evidence="9">
    <location>
        <begin position="152"/>
        <end position="186"/>
    </location>
</feature>
<dbReference type="InterPro" id="IPR036188">
    <property type="entry name" value="FAD/NAD-bd_sf"/>
</dbReference>
<dbReference type="Gene3D" id="3.30.70.3270">
    <property type="match status" value="1"/>
</dbReference>
<keyword evidence="5" id="KW-0285">Flavoprotein</keyword>
<feature type="domain" description="4Fe-4S ferredoxin-type" evidence="9">
    <location>
        <begin position="967"/>
        <end position="996"/>
    </location>
</feature>
<evidence type="ECO:0000256" key="7">
    <source>
        <dbReference type="ARBA" id="ARBA00023004"/>
    </source>
</evidence>
<dbReference type="InParanoid" id="A0A0D2JST7"/>
<gene>
    <name evidence="10" type="ORF">X474_18095</name>
</gene>
<keyword evidence="4" id="KW-0479">Metal-binding</keyword>
<dbReference type="OrthoDB" id="9766627at2"/>
<dbReference type="GO" id="GO:0051539">
    <property type="term" value="F:4 iron, 4 sulfur cluster binding"/>
    <property type="evidence" value="ECO:0007669"/>
    <property type="project" value="UniProtKB-KW"/>
</dbReference>
<evidence type="ECO:0000256" key="4">
    <source>
        <dbReference type="ARBA" id="ARBA00022723"/>
    </source>
</evidence>
<evidence type="ECO:0000256" key="2">
    <source>
        <dbReference type="ARBA" id="ARBA00006561"/>
    </source>
</evidence>
<dbReference type="Pfam" id="PF00037">
    <property type="entry name" value="Fer4"/>
    <property type="match status" value="2"/>
</dbReference>
<dbReference type="STRING" id="1429043.X474_18095"/>
<keyword evidence="5" id="KW-0274">FAD</keyword>
<dbReference type="Gene3D" id="3.50.50.60">
    <property type="entry name" value="FAD/NAD(P)-binding domain"/>
    <property type="match status" value="3"/>
</dbReference>
<comment type="cofactor">
    <cofactor evidence="1">
        <name>FAD</name>
        <dbReference type="ChEBI" id="CHEBI:57692"/>
    </cofactor>
</comment>
<dbReference type="PANTHER" id="PTHR43498:SF1">
    <property type="entry name" value="COB--COM HETERODISULFIDE REDUCTASE IRON-SULFUR SUBUNIT A"/>
    <property type="match status" value="1"/>
</dbReference>
<evidence type="ECO:0000256" key="6">
    <source>
        <dbReference type="ARBA" id="ARBA00023002"/>
    </source>
</evidence>
<dbReference type="InterPro" id="IPR017900">
    <property type="entry name" value="4Fe4S_Fe_S_CS"/>
</dbReference>
<dbReference type="InterPro" id="IPR017896">
    <property type="entry name" value="4Fe4S_Fe-S-bd"/>
</dbReference>
<evidence type="ECO:0000256" key="8">
    <source>
        <dbReference type="ARBA" id="ARBA00023014"/>
    </source>
</evidence>
<dbReference type="Pfam" id="PF07992">
    <property type="entry name" value="Pyr_redox_2"/>
    <property type="match status" value="1"/>
</dbReference>
<sequence length="1018" mass="111184">MTGYSKNTTPVGAALVVGGGIAAIQAALDLADSGFLVHMVEKSEAIGGVMSQLDKTFPTNDCSMCILSPKLVEAGRHPNIELITMAQVQDIQGVAGDFTVKVRQKARYIDMDKCIACGACAEKCPTKVVDEFNQGLNKRKAAHVKYPQAVPLKYSIDQDHCLYFQKGKCKACQRFCPAGAVDFSQEDREIELKVGSVVLAAGFKPFDPTPHIQYSYSRFPNVVTALEFERILSASGPWMGHLVRPGDEREPKKIAWLQCVGSRDSNTCDHGYCSAVCCMYAIKEAIIAREHSKGDLLTDVFFMDMRTYGKDFERTYEGAKEKGVRFIRSRIHSVEELDDQSLKLEYADEKGNLKTAQYDMVILSQGLVMDPVTASLCKKLDLEFSPGGFIKTGDFSPVASSRKGIYVCGALAGPKDIPLSVMEASAAACAAGGDLSVSRKSLIKEPEIKPEKNVHGDPPRVGVFVCSCGINIAGVVDVKAVMDFASTLPHVSYVENNLFTCSQDTQDKMAQVIREQGLNRIVVAACSPRTHEPLFQETLKAAGLNKYLFEMANIRNQGSWVHSNDPVKATERAKDQVRMAVAKAALLEPLTESRLSILPKAMVIGGGISGMTAALEFSRQGFETHLVERDNALGGNARFLLSSAGGDNIQARLAELRDKIEAEPKIALHLGAVIEKVEGFVGNFKSTLHTDQGSETVEHGVCVIATGAKEHQPTEYLYGKDPRVKTHLELDAALLNKEIDPEKCRSIVFIQCVGSREPERPYCSKVCCTHSVEKAIQFKESNPKCRVTVLYRDMRTYGEREFLYQKARKLGVLFVRYDPAQKPKVELQGNALKVVINDHVLDRPVEFTPDFLVLASAIESLRDESLARMFKIALDQDGWFQEAHVKLRPVDFATDGVYMAGLAHYPKPVEEAVAQAQAAVSRAVTVLSQKEIWLSGQVAAIDQSKCTGCGVCWTVCPFQAIVQDENGHALVQSALCKGCGTCVASCRSGAPNLLGFSTQDVLAQVAAMLNNKPCAECA</sequence>
<dbReference type="PANTHER" id="PTHR43498">
    <property type="entry name" value="FERREDOXIN:COB-COM HETERODISULFIDE REDUCTASE SUBUNIT A"/>
    <property type="match status" value="1"/>
</dbReference>
<keyword evidence="6" id="KW-0560">Oxidoreductase</keyword>
<protein>
    <submittedName>
        <fullName evidence="10">Heterodisulfide reductase</fullName>
    </submittedName>
</protein>
<name>A0A0D2JST7_9BACT</name>
<evidence type="ECO:0000259" key="9">
    <source>
        <dbReference type="PROSITE" id="PS51379"/>
    </source>
</evidence>
<dbReference type="SUPFAM" id="SSF54862">
    <property type="entry name" value="4Fe-4S ferredoxins"/>
    <property type="match status" value="1"/>
</dbReference>
<evidence type="ECO:0000313" key="11">
    <source>
        <dbReference type="Proteomes" id="UP000032233"/>
    </source>
</evidence>
<dbReference type="InterPro" id="IPR039650">
    <property type="entry name" value="HdrA-like"/>
</dbReference>
<feature type="domain" description="4Fe-4S ferredoxin-type" evidence="9">
    <location>
        <begin position="937"/>
        <end position="966"/>
    </location>
</feature>
<keyword evidence="8" id="KW-0411">Iron-sulfur</keyword>
<dbReference type="PATRIC" id="fig|1429043.3.peg.3828"/>
<evidence type="ECO:0000256" key="3">
    <source>
        <dbReference type="ARBA" id="ARBA00022485"/>
    </source>
</evidence>
<evidence type="ECO:0000256" key="1">
    <source>
        <dbReference type="ARBA" id="ARBA00001974"/>
    </source>
</evidence>
<comment type="caution">
    <text evidence="10">The sequence shown here is derived from an EMBL/GenBank/DDBJ whole genome shotgun (WGS) entry which is preliminary data.</text>
</comment>